<gene>
    <name evidence="5" type="ORF">QYE76_016204</name>
</gene>
<dbReference type="GO" id="GO:0003723">
    <property type="term" value="F:RNA binding"/>
    <property type="evidence" value="ECO:0007669"/>
    <property type="project" value="InterPro"/>
</dbReference>
<dbReference type="SUPFAM" id="SSF81901">
    <property type="entry name" value="HCP-like"/>
    <property type="match status" value="1"/>
</dbReference>
<name>A0AAD8U8D2_LOLMU</name>
<dbReference type="Pfam" id="PF20431">
    <property type="entry name" value="E_motif"/>
    <property type="match status" value="1"/>
</dbReference>
<dbReference type="Proteomes" id="UP001231189">
    <property type="component" value="Unassembled WGS sequence"/>
</dbReference>
<dbReference type="Pfam" id="PF01535">
    <property type="entry name" value="PPR"/>
    <property type="match status" value="3"/>
</dbReference>
<evidence type="ECO:0008006" key="7">
    <source>
        <dbReference type="Google" id="ProtNLM"/>
    </source>
</evidence>
<keyword evidence="6" id="KW-1185">Reference proteome</keyword>
<evidence type="ECO:0000256" key="2">
    <source>
        <dbReference type="ARBA" id="ARBA00022946"/>
    </source>
</evidence>
<feature type="repeat" description="PPR" evidence="3">
    <location>
        <begin position="293"/>
        <end position="323"/>
    </location>
</feature>
<dbReference type="InterPro" id="IPR046960">
    <property type="entry name" value="PPR_At4g14850-like_plant"/>
</dbReference>
<dbReference type="InterPro" id="IPR011990">
    <property type="entry name" value="TPR-like_helical_dom_sf"/>
</dbReference>
<feature type="repeat" description="PPR" evidence="3">
    <location>
        <begin position="117"/>
        <end position="151"/>
    </location>
</feature>
<dbReference type="Pfam" id="PF13041">
    <property type="entry name" value="PPR_2"/>
    <property type="match status" value="2"/>
</dbReference>
<evidence type="ECO:0000256" key="1">
    <source>
        <dbReference type="ARBA" id="ARBA00022737"/>
    </source>
</evidence>
<dbReference type="InterPro" id="IPR046848">
    <property type="entry name" value="E_motif"/>
</dbReference>
<dbReference type="InterPro" id="IPR002885">
    <property type="entry name" value="PPR_rpt"/>
</dbReference>
<evidence type="ECO:0000256" key="3">
    <source>
        <dbReference type="PROSITE-ProRule" id="PRU00708"/>
    </source>
</evidence>
<sequence>MDAPYPPARQASSKHAAAQLRSPSRTSNPATVPQHATSLYRDGAPNDAGALRSVLKRLATASSAPRGQAAPVLHAHAVKLGLDRRHRGVRDALVALYLACGRQRAASALFACHPLPDVVSWTGMVTGHTRLGLFSEAAALFLAMADDGAVVVDAVAAAAAFTACAGAGDIALAREVHRRVLVAGVALDVVACNALVDMYAKCGDVAAALRCFRTMEPHKNVVTWNTMISAHARAGEPRQALALFREMLEQQRARPDDATFVAVLGACARLGALDAGRWVHAYVGRTRAGRNADGLVGNALLDMYAKCGAVEQAEEVFDAMARRDVYTYTSMISGLAAHGRGEDALALFADMQRAGVKPNKVTFLGVLSACCHAGFIEDGLRHLHDMAEVHGVAPGIEHYGCVVDMLGRAGRLDEAEELVTAMPVRPDALIWGSLLSACRAHGHVDRAERVMRRMADEEEEIDAGDYVLMSNMYAREGRHGKAVQVRRHMRKSKADKVPGCSLIEIDGVVHEFQAVPANSAELFGDASNLLS</sequence>
<feature type="compositionally biased region" description="Polar residues" evidence="4">
    <location>
        <begin position="21"/>
        <end position="37"/>
    </location>
</feature>
<dbReference type="FunFam" id="1.25.40.10:FF:000144">
    <property type="entry name" value="Pentatricopeptide repeat-containing protein, mitochondrial"/>
    <property type="match status" value="1"/>
</dbReference>
<organism evidence="5 6">
    <name type="scientific">Lolium multiflorum</name>
    <name type="common">Italian ryegrass</name>
    <name type="synonym">Lolium perenne subsp. multiflorum</name>
    <dbReference type="NCBI Taxonomy" id="4521"/>
    <lineage>
        <taxon>Eukaryota</taxon>
        <taxon>Viridiplantae</taxon>
        <taxon>Streptophyta</taxon>
        <taxon>Embryophyta</taxon>
        <taxon>Tracheophyta</taxon>
        <taxon>Spermatophyta</taxon>
        <taxon>Magnoliopsida</taxon>
        <taxon>Liliopsida</taxon>
        <taxon>Poales</taxon>
        <taxon>Poaceae</taxon>
        <taxon>BOP clade</taxon>
        <taxon>Pooideae</taxon>
        <taxon>Poodae</taxon>
        <taxon>Poeae</taxon>
        <taxon>Poeae Chloroplast Group 2 (Poeae type)</taxon>
        <taxon>Loliodinae</taxon>
        <taxon>Loliinae</taxon>
        <taxon>Lolium</taxon>
    </lineage>
</organism>
<dbReference type="GO" id="GO:0009451">
    <property type="term" value="P:RNA modification"/>
    <property type="evidence" value="ECO:0007669"/>
    <property type="project" value="InterPro"/>
</dbReference>
<feature type="repeat" description="PPR" evidence="3">
    <location>
        <begin position="220"/>
        <end position="250"/>
    </location>
</feature>
<dbReference type="PANTHER" id="PTHR47926">
    <property type="entry name" value="PENTATRICOPEPTIDE REPEAT-CONTAINING PROTEIN"/>
    <property type="match status" value="1"/>
</dbReference>
<evidence type="ECO:0000256" key="4">
    <source>
        <dbReference type="SAM" id="MobiDB-lite"/>
    </source>
</evidence>
<dbReference type="EMBL" id="JAUUTY010000001">
    <property type="protein sequence ID" value="KAK1699507.1"/>
    <property type="molecule type" value="Genomic_DNA"/>
</dbReference>
<protein>
    <recommendedName>
        <fullName evidence="7">Pentatricopeptide repeat-containing protein</fullName>
    </recommendedName>
</protein>
<feature type="region of interest" description="Disordered" evidence="4">
    <location>
        <begin position="1"/>
        <end position="45"/>
    </location>
</feature>
<keyword evidence="1" id="KW-0677">Repeat</keyword>
<dbReference type="AlphaFoldDB" id="A0AAD8U8D2"/>
<evidence type="ECO:0000313" key="5">
    <source>
        <dbReference type="EMBL" id="KAK1699507.1"/>
    </source>
</evidence>
<dbReference type="FunFam" id="1.25.40.10:FF:000031">
    <property type="entry name" value="Pentatricopeptide repeat-containing protein mitochondrial"/>
    <property type="match status" value="1"/>
</dbReference>
<reference evidence="5" key="1">
    <citation type="submission" date="2023-07" db="EMBL/GenBank/DDBJ databases">
        <title>A chromosome-level genome assembly of Lolium multiflorum.</title>
        <authorList>
            <person name="Chen Y."/>
            <person name="Copetti D."/>
            <person name="Kolliker R."/>
            <person name="Studer B."/>
        </authorList>
    </citation>
    <scope>NUCLEOTIDE SEQUENCE</scope>
    <source>
        <strain evidence="5">02402/16</strain>
        <tissue evidence="5">Leaf</tissue>
    </source>
</reference>
<keyword evidence="2" id="KW-0809">Transit peptide</keyword>
<proteinExistence type="predicted"/>
<evidence type="ECO:0000313" key="6">
    <source>
        <dbReference type="Proteomes" id="UP001231189"/>
    </source>
</evidence>
<dbReference type="NCBIfam" id="TIGR00756">
    <property type="entry name" value="PPR"/>
    <property type="match status" value="3"/>
</dbReference>
<comment type="caution">
    <text evidence="5">The sequence shown here is derived from an EMBL/GenBank/DDBJ whole genome shotgun (WGS) entry which is preliminary data.</text>
</comment>
<dbReference type="PROSITE" id="PS51375">
    <property type="entry name" value="PPR"/>
    <property type="match status" value="6"/>
</dbReference>
<dbReference type="FunFam" id="1.25.40.10:FF:000469">
    <property type="entry name" value="Pentatricopeptide repeat-containing protein"/>
    <property type="match status" value="1"/>
</dbReference>
<feature type="repeat" description="PPR" evidence="3">
    <location>
        <begin position="188"/>
        <end position="218"/>
    </location>
</feature>
<dbReference type="PANTHER" id="PTHR47926:SF437">
    <property type="entry name" value="PENTACOTRIPEPTIDE-REPEAT REGION OF PRORP DOMAIN-CONTAINING PROTEIN"/>
    <property type="match status" value="1"/>
</dbReference>
<dbReference type="Gene3D" id="1.25.40.10">
    <property type="entry name" value="Tetratricopeptide repeat domain"/>
    <property type="match status" value="3"/>
</dbReference>
<feature type="repeat" description="PPR" evidence="3">
    <location>
        <begin position="324"/>
        <end position="358"/>
    </location>
</feature>
<accession>A0AAD8U8D2</accession>
<feature type="repeat" description="PPR" evidence="3">
    <location>
        <begin position="427"/>
        <end position="461"/>
    </location>
</feature>